<dbReference type="EMBL" id="MJEQ01037184">
    <property type="protein sequence ID" value="OIT06238.1"/>
    <property type="molecule type" value="Genomic_DNA"/>
</dbReference>
<keyword evidence="3" id="KW-1185">Reference proteome</keyword>
<reference evidence="2" key="1">
    <citation type="submission" date="2016-11" db="EMBL/GenBank/DDBJ databases">
        <title>The genome of Nicotiana attenuata.</title>
        <authorList>
            <person name="Xu S."/>
            <person name="Brockmoeller T."/>
            <person name="Gaquerel E."/>
            <person name="Navarro A."/>
            <person name="Kuhl H."/>
            <person name="Gase K."/>
            <person name="Ling Z."/>
            <person name="Zhou W."/>
            <person name="Kreitzer C."/>
            <person name="Stanke M."/>
            <person name="Tang H."/>
            <person name="Lyons E."/>
            <person name="Pandey P."/>
            <person name="Pandey S.P."/>
            <person name="Timmermann B."/>
            <person name="Baldwin I.T."/>
        </authorList>
    </citation>
    <scope>NUCLEOTIDE SEQUENCE [LARGE SCALE GENOMIC DNA]</scope>
    <source>
        <strain evidence="2">UT</strain>
    </source>
</reference>
<dbReference type="OMA" id="WTRILLW"/>
<name>A0A1J6IN11_NICAT</name>
<dbReference type="Proteomes" id="UP000187609">
    <property type="component" value="Unassembled WGS sequence"/>
</dbReference>
<dbReference type="Pfam" id="PF13966">
    <property type="entry name" value="zf-RVT"/>
    <property type="match status" value="1"/>
</dbReference>
<proteinExistence type="predicted"/>
<dbReference type="AlphaFoldDB" id="A0A1J6IN11"/>
<gene>
    <name evidence="2" type="ORF">A4A49_61564</name>
</gene>
<feature type="domain" description="Reverse transcriptase zinc-binding" evidence="1">
    <location>
        <begin position="1"/>
        <end position="34"/>
    </location>
</feature>
<comment type="caution">
    <text evidence="2">The sequence shown here is derived from an EMBL/GenBank/DDBJ whole genome shotgun (WGS) entry which is preliminary data.</text>
</comment>
<dbReference type="InterPro" id="IPR026960">
    <property type="entry name" value="RVT-Znf"/>
</dbReference>
<sequence>KMGIQVPQECVFCKAITETQHHLFFDCPVTNRLWTRILLWLDIKRSIKDWKEELNWASNMARKKTGKATIISYVFAMLVYSIWRERNMIRFQQSIFEEHRLCREIVLHVHTRG</sequence>
<protein>
    <recommendedName>
        <fullName evidence="1">Reverse transcriptase zinc-binding domain-containing protein</fullName>
    </recommendedName>
</protein>
<evidence type="ECO:0000313" key="2">
    <source>
        <dbReference type="EMBL" id="OIT06238.1"/>
    </source>
</evidence>
<evidence type="ECO:0000313" key="3">
    <source>
        <dbReference type="Proteomes" id="UP000187609"/>
    </source>
</evidence>
<organism evidence="2 3">
    <name type="scientific">Nicotiana attenuata</name>
    <name type="common">Coyote tobacco</name>
    <dbReference type="NCBI Taxonomy" id="49451"/>
    <lineage>
        <taxon>Eukaryota</taxon>
        <taxon>Viridiplantae</taxon>
        <taxon>Streptophyta</taxon>
        <taxon>Embryophyta</taxon>
        <taxon>Tracheophyta</taxon>
        <taxon>Spermatophyta</taxon>
        <taxon>Magnoliopsida</taxon>
        <taxon>eudicotyledons</taxon>
        <taxon>Gunneridae</taxon>
        <taxon>Pentapetalae</taxon>
        <taxon>asterids</taxon>
        <taxon>lamiids</taxon>
        <taxon>Solanales</taxon>
        <taxon>Solanaceae</taxon>
        <taxon>Nicotianoideae</taxon>
        <taxon>Nicotianeae</taxon>
        <taxon>Nicotiana</taxon>
    </lineage>
</organism>
<feature type="non-terminal residue" evidence="2">
    <location>
        <position position="1"/>
    </location>
</feature>
<accession>A0A1J6IN11</accession>
<feature type="non-terminal residue" evidence="2">
    <location>
        <position position="113"/>
    </location>
</feature>
<evidence type="ECO:0000259" key="1">
    <source>
        <dbReference type="Pfam" id="PF13966"/>
    </source>
</evidence>
<dbReference type="Gramene" id="OIT06238">
    <property type="protein sequence ID" value="OIT06238"/>
    <property type="gene ID" value="A4A49_61564"/>
</dbReference>